<dbReference type="Pfam" id="PF03588">
    <property type="entry name" value="Leu_Phe_trans"/>
    <property type="match status" value="1"/>
</dbReference>
<comment type="catalytic activity">
    <reaction evidence="5 15">
        <text>L-phenylalanyl-tRNA(Phe) + an N-terminal L-alpha-aminoacyl-[protein] = an N-terminal L-phenylalanyl-L-alpha-aminoacyl-[protein] + tRNA(Phe)</text>
        <dbReference type="Rhea" id="RHEA:43632"/>
        <dbReference type="Rhea" id="RHEA-COMP:9668"/>
        <dbReference type="Rhea" id="RHEA-COMP:9699"/>
        <dbReference type="Rhea" id="RHEA-COMP:10636"/>
        <dbReference type="Rhea" id="RHEA-COMP:10637"/>
        <dbReference type="ChEBI" id="CHEBI:78442"/>
        <dbReference type="ChEBI" id="CHEBI:78531"/>
        <dbReference type="ChEBI" id="CHEBI:78597"/>
        <dbReference type="ChEBI" id="CHEBI:83561"/>
        <dbReference type="EC" id="2.3.2.6"/>
    </reaction>
</comment>
<gene>
    <name evidence="15" type="primary">aat</name>
    <name evidence="17" type="ORF">GJ668_04645</name>
</gene>
<evidence type="ECO:0000256" key="4">
    <source>
        <dbReference type="ARBA" id="ARBA00023315"/>
    </source>
</evidence>
<comment type="similarity">
    <text evidence="9 15">Belongs to the L/F-transferase family.</text>
</comment>
<accession>A0A6N8E8B4</accession>
<dbReference type="InterPro" id="IPR042203">
    <property type="entry name" value="Leu/Phe-tRNA_Trfase_C"/>
</dbReference>
<evidence type="ECO:0000256" key="14">
    <source>
        <dbReference type="ARBA" id="ARBA00083640"/>
    </source>
</evidence>
<dbReference type="NCBIfam" id="TIGR00667">
    <property type="entry name" value="aat"/>
    <property type="match status" value="1"/>
</dbReference>
<proteinExistence type="inferred from homology"/>
<comment type="subcellular location">
    <subcellularLocation>
        <location evidence="1 15">Cytoplasm</location>
    </subcellularLocation>
</comment>
<keyword evidence="3 15" id="KW-0808">Transferase</keyword>
<evidence type="ECO:0000256" key="16">
    <source>
        <dbReference type="SAM" id="MobiDB-lite"/>
    </source>
</evidence>
<dbReference type="OrthoDB" id="9790282at2"/>
<evidence type="ECO:0000256" key="7">
    <source>
        <dbReference type="ARBA" id="ARBA00051538"/>
    </source>
</evidence>
<keyword evidence="2 15" id="KW-0963">Cytoplasm</keyword>
<comment type="catalytic activity">
    <reaction evidence="7 15">
        <text>N-terminal L-lysyl-[protein] + L-leucyl-tRNA(Leu) = N-terminal L-leucyl-L-lysyl-[protein] + tRNA(Leu) + H(+)</text>
        <dbReference type="Rhea" id="RHEA:12340"/>
        <dbReference type="Rhea" id="RHEA-COMP:9613"/>
        <dbReference type="Rhea" id="RHEA-COMP:9622"/>
        <dbReference type="Rhea" id="RHEA-COMP:12670"/>
        <dbReference type="Rhea" id="RHEA-COMP:12671"/>
        <dbReference type="ChEBI" id="CHEBI:15378"/>
        <dbReference type="ChEBI" id="CHEBI:65249"/>
        <dbReference type="ChEBI" id="CHEBI:78442"/>
        <dbReference type="ChEBI" id="CHEBI:78494"/>
        <dbReference type="ChEBI" id="CHEBI:133043"/>
        <dbReference type="EC" id="2.3.2.6"/>
    </reaction>
</comment>
<sequence>MIALLDPRDRTRFPDPAQALREPNGLLAVGGDLSPERLISAYRHGIFPWFSAGDPILWWSPDPRAILIPARFHSSRSLRKRLRRGDLVTTLDRDFAGVIQGCAAPREADGGTWLVPEMIAAYRRLHALGVAHSVEVWRAGELVGGLYGVAIGRAFFGESMFSRVSDASKVALARLCEQLRAWEFGVIDCQMTTEHLLSLGAFEAPRAEFLTLLDRHGARPGYDRSWDDGTERPAGALQVAPSGEEIG</sequence>
<name>A0A6N8E8B4_9GAMM</name>
<dbReference type="FunFam" id="3.30.70.3550:FF:000001">
    <property type="entry name" value="Leucyl/phenylalanyl-tRNA--protein transferase"/>
    <property type="match status" value="1"/>
</dbReference>
<feature type="compositionally biased region" description="Basic and acidic residues" evidence="16">
    <location>
        <begin position="222"/>
        <end position="231"/>
    </location>
</feature>
<feature type="region of interest" description="Disordered" evidence="16">
    <location>
        <begin position="222"/>
        <end position="247"/>
    </location>
</feature>
<protein>
    <recommendedName>
        <fullName evidence="11 15">Leucyl/phenylalanyl-tRNA--protein transferase</fullName>
        <ecNumber evidence="10 15">2.3.2.6</ecNumber>
    </recommendedName>
    <alternativeName>
        <fullName evidence="12 15">L/F-transferase</fullName>
    </alternativeName>
    <alternativeName>
        <fullName evidence="13 15">Leucyltransferase</fullName>
    </alternativeName>
    <alternativeName>
        <fullName evidence="14 15">Phenyalanyltransferase</fullName>
    </alternativeName>
</protein>
<dbReference type="GO" id="GO:0005737">
    <property type="term" value="C:cytoplasm"/>
    <property type="evidence" value="ECO:0007669"/>
    <property type="project" value="UniProtKB-SubCell"/>
</dbReference>
<dbReference type="InterPro" id="IPR016181">
    <property type="entry name" value="Acyl_CoA_acyltransferase"/>
</dbReference>
<dbReference type="GO" id="GO:0030163">
    <property type="term" value="P:protein catabolic process"/>
    <property type="evidence" value="ECO:0007669"/>
    <property type="project" value="UniProtKB-UniRule"/>
</dbReference>
<dbReference type="EMBL" id="WNKT01000006">
    <property type="protein sequence ID" value="MTW20385.1"/>
    <property type="molecule type" value="Genomic_DNA"/>
</dbReference>
<dbReference type="RefSeq" id="WP_155448957.1">
    <property type="nucleotide sequence ID" value="NZ_WNKT01000006.1"/>
</dbReference>
<evidence type="ECO:0000313" key="17">
    <source>
        <dbReference type="EMBL" id="MTW20385.1"/>
    </source>
</evidence>
<keyword evidence="4 15" id="KW-0012">Acyltransferase</keyword>
<evidence type="ECO:0000256" key="12">
    <source>
        <dbReference type="ARBA" id="ARBA00077136"/>
    </source>
</evidence>
<evidence type="ECO:0000256" key="6">
    <source>
        <dbReference type="ARBA" id="ARBA00050652"/>
    </source>
</evidence>
<evidence type="ECO:0000256" key="1">
    <source>
        <dbReference type="ARBA" id="ARBA00004496"/>
    </source>
</evidence>
<dbReference type="PANTHER" id="PTHR30098:SF2">
    <property type="entry name" value="LEUCYL_PHENYLALANYL-TRNA--PROTEIN TRANSFERASE"/>
    <property type="match status" value="1"/>
</dbReference>
<dbReference type="FunFam" id="3.40.630.70:FF:000001">
    <property type="entry name" value="Leucyl/phenylalanyl-tRNA--protein transferase"/>
    <property type="match status" value="1"/>
</dbReference>
<comment type="catalytic activity">
    <reaction evidence="6 15">
        <text>N-terminal L-arginyl-[protein] + L-leucyl-tRNA(Leu) = N-terminal L-leucyl-L-arginyl-[protein] + tRNA(Leu) + H(+)</text>
        <dbReference type="Rhea" id="RHEA:50416"/>
        <dbReference type="Rhea" id="RHEA-COMP:9613"/>
        <dbReference type="Rhea" id="RHEA-COMP:9622"/>
        <dbReference type="Rhea" id="RHEA-COMP:12672"/>
        <dbReference type="Rhea" id="RHEA-COMP:12673"/>
        <dbReference type="ChEBI" id="CHEBI:15378"/>
        <dbReference type="ChEBI" id="CHEBI:64719"/>
        <dbReference type="ChEBI" id="CHEBI:78442"/>
        <dbReference type="ChEBI" id="CHEBI:78494"/>
        <dbReference type="ChEBI" id="CHEBI:133044"/>
        <dbReference type="EC" id="2.3.2.6"/>
    </reaction>
</comment>
<dbReference type="InterPro" id="IPR042221">
    <property type="entry name" value="Leu/Phe-tRNA_Trfase_N"/>
</dbReference>
<dbReference type="Gene3D" id="3.30.70.3550">
    <property type="entry name" value="Leucyl/phenylalanyl-tRNA-protein transferase, N-terminal domain"/>
    <property type="match status" value="1"/>
</dbReference>
<evidence type="ECO:0000256" key="15">
    <source>
        <dbReference type="HAMAP-Rule" id="MF_00688"/>
    </source>
</evidence>
<reference evidence="17 18" key="1">
    <citation type="submission" date="2019-11" db="EMBL/GenBank/DDBJ databases">
        <title>Whole-genome sequence of the anaerobic purple sulfur bacterium Allochromatium palmeri DSM 15591.</title>
        <authorList>
            <person name="Kyndt J.A."/>
            <person name="Meyer T.E."/>
        </authorList>
    </citation>
    <scope>NUCLEOTIDE SEQUENCE [LARGE SCALE GENOMIC DNA]</scope>
    <source>
        <strain evidence="17 18">DSM 15591</strain>
    </source>
</reference>
<organism evidence="17 18">
    <name type="scientific">Allochromatium palmeri</name>
    <dbReference type="NCBI Taxonomy" id="231048"/>
    <lineage>
        <taxon>Bacteria</taxon>
        <taxon>Pseudomonadati</taxon>
        <taxon>Pseudomonadota</taxon>
        <taxon>Gammaproteobacteria</taxon>
        <taxon>Chromatiales</taxon>
        <taxon>Chromatiaceae</taxon>
        <taxon>Allochromatium</taxon>
    </lineage>
</organism>
<dbReference type="SUPFAM" id="SSF55729">
    <property type="entry name" value="Acyl-CoA N-acyltransferases (Nat)"/>
    <property type="match status" value="1"/>
</dbReference>
<evidence type="ECO:0000256" key="3">
    <source>
        <dbReference type="ARBA" id="ARBA00022679"/>
    </source>
</evidence>
<evidence type="ECO:0000313" key="18">
    <source>
        <dbReference type="Proteomes" id="UP000434044"/>
    </source>
</evidence>
<evidence type="ECO:0000256" key="5">
    <source>
        <dbReference type="ARBA" id="ARBA00050607"/>
    </source>
</evidence>
<dbReference type="PANTHER" id="PTHR30098">
    <property type="entry name" value="LEUCYL/PHENYLALANYL-TRNA--PROTEIN TRANSFERASE"/>
    <property type="match status" value="1"/>
</dbReference>
<comment type="caution">
    <text evidence="17">The sequence shown here is derived from an EMBL/GenBank/DDBJ whole genome shotgun (WGS) entry which is preliminary data.</text>
</comment>
<evidence type="ECO:0000256" key="10">
    <source>
        <dbReference type="ARBA" id="ARBA00066767"/>
    </source>
</evidence>
<evidence type="ECO:0000256" key="11">
    <source>
        <dbReference type="ARBA" id="ARBA00074372"/>
    </source>
</evidence>
<dbReference type="Gene3D" id="3.40.630.70">
    <property type="entry name" value="Leucyl/phenylalanyl-tRNA-protein transferase, C-terminal domain"/>
    <property type="match status" value="1"/>
</dbReference>
<comment type="function">
    <text evidence="8 15">Functions in the N-end rule pathway of protein degradation where it conjugates Leu, Phe and, less efficiently, Met from aminoacyl-tRNAs to the N-termini of proteins containing an N-terminal arginine or lysine.</text>
</comment>
<dbReference type="EC" id="2.3.2.6" evidence="10 15"/>
<evidence type="ECO:0000256" key="13">
    <source>
        <dbReference type="ARBA" id="ARBA00077165"/>
    </source>
</evidence>
<dbReference type="InterPro" id="IPR004616">
    <property type="entry name" value="Leu/Phe-tRNA_Trfase"/>
</dbReference>
<dbReference type="AlphaFoldDB" id="A0A6N8E8B4"/>
<dbReference type="HAMAP" id="MF_00688">
    <property type="entry name" value="Leu_Phe_trans"/>
    <property type="match status" value="1"/>
</dbReference>
<evidence type="ECO:0000256" key="9">
    <source>
        <dbReference type="ARBA" id="ARBA00061535"/>
    </source>
</evidence>
<evidence type="ECO:0000256" key="8">
    <source>
        <dbReference type="ARBA" id="ARBA00054043"/>
    </source>
</evidence>
<dbReference type="GO" id="GO:0008914">
    <property type="term" value="F:leucyl-tRNA--protein transferase activity"/>
    <property type="evidence" value="ECO:0007669"/>
    <property type="project" value="UniProtKB-UniRule"/>
</dbReference>
<evidence type="ECO:0000256" key="2">
    <source>
        <dbReference type="ARBA" id="ARBA00022490"/>
    </source>
</evidence>
<keyword evidence="18" id="KW-1185">Reference proteome</keyword>
<dbReference type="Proteomes" id="UP000434044">
    <property type="component" value="Unassembled WGS sequence"/>
</dbReference>